<organism evidence="2 3">
    <name type="scientific">Botryosphaeria dothidea</name>
    <dbReference type="NCBI Taxonomy" id="55169"/>
    <lineage>
        <taxon>Eukaryota</taxon>
        <taxon>Fungi</taxon>
        <taxon>Dikarya</taxon>
        <taxon>Ascomycota</taxon>
        <taxon>Pezizomycotina</taxon>
        <taxon>Dothideomycetes</taxon>
        <taxon>Dothideomycetes incertae sedis</taxon>
        <taxon>Botryosphaeriales</taxon>
        <taxon>Botryosphaeriaceae</taxon>
        <taxon>Botryosphaeria</taxon>
    </lineage>
</organism>
<proteinExistence type="predicted"/>
<sequence length="427" mass="47378">MKVQRLVAIGRARDMIYEVEFDCIGYPFMNHNLSASSQMTRPGHSSSNKQAVSDKFSSGEFSSNSSSHGGNGREQGVYFGSSEFPNRQQRDDIACADFSNNIDKYDAGHRVKSNFDGQRRDQPGDGELGHLGWSGGRSSDWNSGVKKRGLQRQWRRRSSDFGDGQLKRSGTGALGGRRRSGWLEHLPQSLDDQTVRRRVRAVLDQAAVHVENNFSDVQGGRRGGDTETQVEVEEREDALAAFQTPHLPEPLPALLNQSRRPSLLIQHALAYCLLVASHNLLLPPILTELPRVVDQRPDRPRSASHALSHWRRLTAYLYPAPAADPAFQARRNANIADQVDLFFLAFSPWLATNPSADHRTNLIAIFQAAADVSYMLFSQPSAIEYDRAARPDASIVSLPGLVKLTDENGSPLPYAHVFLHPVLVSSF</sequence>
<dbReference type="Proteomes" id="UP000572817">
    <property type="component" value="Unassembled WGS sequence"/>
</dbReference>
<dbReference type="OrthoDB" id="5421765at2759"/>
<dbReference type="EMBL" id="WWBZ02000051">
    <property type="protein sequence ID" value="KAF4304527.1"/>
    <property type="molecule type" value="Genomic_DNA"/>
</dbReference>
<gene>
    <name evidence="2" type="ORF">GTA08_BOTSDO07765</name>
</gene>
<comment type="caution">
    <text evidence="2">The sequence shown here is derived from an EMBL/GenBank/DDBJ whole genome shotgun (WGS) entry which is preliminary data.</text>
</comment>
<evidence type="ECO:0000256" key="1">
    <source>
        <dbReference type="SAM" id="MobiDB-lite"/>
    </source>
</evidence>
<feature type="region of interest" description="Disordered" evidence="1">
    <location>
        <begin position="109"/>
        <end position="179"/>
    </location>
</feature>
<feature type="compositionally biased region" description="Basic residues" evidence="1">
    <location>
        <begin position="145"/>
        <end position="156"/>
    </location>
</feature>
<accession>A0A8H4N6F0</accession>
<protein>
    <submittedName>
        <fullName evidence="2">Uncharacterized protein</fullName>
    </submittedName>
</protein>
<feature type="region of interest" description="Disordered" evidence="1">
    <location>
        <begin position="36"/>
        <end position="83"/>
    </location>
</feature>
<reference evidence="2" key="1">
    <citation type="submission" date="2020-04" db="EMBL/GenBank/DDBJ databases">
        <title>Genome Assembly and Annotation of Botryosphaeria dothidea sdau 11-99, a Latent Pathogen of Apple Fruit Ring Rot in China.</title>
        <authorList>
            <person name="Yu C."/>
            <person name="Diao Y."/>
            <person name="Lu Q."/>
            <person name="Zhao J."/>
            <person name="Cui S."/>
            <person name="Peng C."/>
            <person name="He B."/>
            <person name="Liu H."/>
        </authorList>
    </citation>
    <scope>NUCLEOTIDE SEQUENCE [LARGE SCALE GENOMIC DNA]</scope>
    <source>
        <strain evidence="2">Sdau11-99</strain>
    </source>
</reference>
<dbReference type="AlphaFoldDB" id="A0A8H4N6F0"/>
<keyword evidence="3" id="KW-1185">Reference proteome</keyword>
<feature type="compositionally biased region" description="Low complexity" evidence="1">
    <location>
        <begin position="56"/>
        <end position="68"/>
    </location>
</feature>
<feature type="compositionally biased region" description="Polar residues" evidence="1">
    <location>
        <begin position="36"/>
        <end position="51"/>
    </location>
</feature>
<name>A0A8H4N6F0_9PEZI</name>
<evidence type="ECO:0000313" key="2">
    <source>
        <dbReference type="EMBL" id="KAF4304527.1"/>
    </source>
</evidence>
<evidence type="ECO:0000313" key="3">
    <source>
        <dbReference type="Proteomes" id="UP000572817"/>
    </source>
</evidence>